<keyword evidence="1" id="KW-0812">Transmembrane</keyword>
<keyword evidence="1" id="KW-0472">Membrane</keyword>
<proteinExistence type="predicted"/>
<dbReference type="AlphaFoldDB" id="A0AAD2PSM0"/>
<dbReference type="RefSeq" id="WP_023025556.1">
    <property type="nucleotide sequence ID" value="NZ_CP022432.1"/>
</dbReference>
<evidence type="ECO:0000256" key="1">
    <source>
        <dbReference type="SAM" id="Phobius"/>
    </source>
</evidence>
<feature type="transmembrane region" description="Helical" evidence="1">
    <location>
        <begin position="411"/>
        <end position="434"/>
    </location>
</feature>
<organism evidence="2 3">
    <name type="scientific">Mesoplasma florum</name>
    <name type="common">Acholeplasma florum</name>
    <dbReference type="NCBI Taxonomy" id="2151"/>
    <lineage>
        <taxon>Bacteria</taxon>
        <taxon>Bacillati</taxon>
        <taxon>Mycoplasmatota</taxon>
        <taxon>Mollicutes</taxon>
        <taxon>Entomoplasmatales</taxon>
        <taxon>Entomoplasmataceae</taxon>
        <taxon>Mesoplasma</taxon>
    </lineage>
</organism>
<evidence type="ECO:0000313" key="2">
    <source>
        <dbReference type="EMBL" id="AVN65630.1"/>
    </source>
</evidence>
<name>A0AAD2PSM0_MESFO</name>
<reference evidence="2 3" key="1">
    <citation type="submission" date="2017-07" db="EMBL/GenBank/DDBJ databases">
        <title>Comparative genomic analysis of Mesoplasma florum.</title>
        <authorList>
            <person name="Baby V."/>
            <person name="Lachance J.-C."/>
            <person name="Gagnon J."/>
            <person name="Lucier J.-F."/>
            <person name="Matteau D."/>
            <person name="Knight T.F."/>
            <person name="Rodrigue S."/>
        </authorList>
    </citation>
    <scope>NUCLEOTIDE SEQUENCE [LARGE SCALE GENOMIC DNA]</scope>
    <source>
        <strain evidence="2 3">W12</strain>
    </source>
</reference>
<sequence>MNLILTFLFFIFSFNQNINFKSEPKINNEKIFKNEIEYPSKMYSTNINFNQNLNNGDLWHSNYNYTFVVNLTDFKKYTFEYYDFKIEYQILERIIDKNNNVISTKNGISLLVRNEISSKAKINNYVLEEIGTSNKIEYQSFLMADLEIKQDYKLTTIITNNRAKEAAIKSTNLFKQRTLSVSQIEVFLIPKIDYEIFDNQSLEVKYDPSKISNSIDNINKELNNKLLQMIDQLNLNSQIFFYFFSGIQLSNNNLNDLSEITPNLIKTMEIEVSKSYIIEKDAFLKPLTPLKLKVIFLQTFNITNIGLAKEIFVENYSIVNKEFLISKFDSLAFLFDDILFIEKEREDKWIIDVKDKYKTYIYGTLEINIHLYSNNWNESNNENIDSENPSWIDGEIYDENPQFKNIKESKYLKSIILFSISILMFSSILLPELLKKLKKKHRKNDKI</sequence>
<protein>
    <submittedName>
        <fullName evidence="2">Uncharacterized protein</fullName>
    </submittedName>
</protein>
<gene>
    <name evidence="2" type="ORF">MflW12_2250</name>
</gene>
<accession>A0AAD2PSM0</accession>
<dbReference type="Proteomes" id="UP000237990">
    <property type="component" value="Chromosome"/>
</dbReference>
<dbReference type="EMBL" id="CP022432">
    <property type="protein sequence ID" value="AVN65630.1"/>
    <property type="molecule type" value="Genomic_DNA"/>
</dbReference>
<keyword evidence="1" id="KW-1133">Transmembrane helix</keyword>
<evidence type="ECO:0000313" key="3">
    <source>
        <dbReference type="Proteomes" id="UP000237990"/>
    </source>
</evidence>